<feature type="transmembrane region" description="Helical" evidence="6">
    <location>
        <begin position="475"/>
        <end position="494"/>
    </location>
</feature>
<reference evidence="9" key="2">
    <citation type="submission" date="2020-04" db="EMBL/GenBank/DDBJ databases">
        <authorList>
            <person name="Tanveer F."/>
            <person name="Xie Y."/>
            <person name="Shinwari Z.K."/>
        </authorList>
    </citation>
    <scope>NUCLEOTIDE SEQUENCE</scope>
    <source>
        <strain evidence="9">MOSEL-ME25</strain>
    </source>
</reference>
<evidence type="ECO:0000256" key="4">
    <source>
        <dbReference type="ARBA" id="ARBA00022989"/>
    </source>
</evidence>
<evidence type="ECO:0000256" key="3">
    <source>
        <dbReference type="ARBA" id="ARBA00022692"/>
    </source>
</evidence>
<accession>A0A0C2DNK5</accession>
<feature type="transmembrane region" description="Helical" evidence="6">
    <location>
        <begin position="346"/>
        <end position="368"/>
    </location>
</feature>
<dbReference type="STRING" id="45670.SN16_02615"/>
<dbReference type="Proteomes" id="UP000031546">
    <property type="component" value="Unassembled WGS sequence"/>
</dbReference>
<evidence type="ECO:0000313" key="9">
    <source>
        <dbReference type="EMBL" id="MDB0579670.1"/>
    </source>
</evidence>
<feature type="transmembrane region" description="Helical" evidence="6">
    <location>
        <begin position="500"/>
        <end position="520"/>
    </location>
</feature>
<dbReference type="GO" id="GO:0005886">
    <property type="term" value="C:plasma membrane"/>
    <property type="evidence" value="ECO:0007669"/>
    <property type="project" value="UniProtKB-SubCell"/>
</dbReference>
<feature type="transmembrane region" description="Helical" evidence="6">
    <location>
        <begin position="268"/>
        <end position="292"/>
    </location>
</feature>
<keyword evidence="3 6" id="KW-0812">Transmembrane</keyword>
<feature type="transmembrane region" description="Helical" evidence="6">
    <location>
        <begin position="205"/>
        <end position="224"/>
    </location>
</feature>
<proteinExistence type="predicted"/>
<comment type="subcellular location">
    <subcellularLocation>
        <location evidence="1">Cell membrane</location>
        <topology evidence="1">Multi-pass membrane protein</topology>
    </subcellularLocation>
</comment>
<feature type="domain" description="Na+/H+ antiporter NhaC-like C-terminal" evidence="7">
    <location>
        <begin position="166"/>
        <end position="494"/>
    </location>
</feature>
<evidence type="ECO:0000256" key="2">
    <source>
        <dbReference type="ARBA" id="ARBA00022475"/>
    </source>
</evidence>
<feature type="transmembrane region" description="Helical" evidence="6">
    <location>
        <begin position="388"/>
        <end position="416"/>
    </location>
</feature>
<dbReference type="AlphaFoldDB" id="A0A0C2DNK5"/>
<evidence type="ECO:0000256" key="5">
    <source>
        <dbReference type="ARBA" id="ARBA00023136"/>
    </source>
</evidence>
<dbReference type="GeneID" id="77844432"/>
<dbReference type="OrthoDB" id="9762978at2"/>
<reference evidence="8 10" key="1">
    <citation type="submission" date="2015-01" db="EMBL/GenBank/DDBJ databases">
        <title>Genome sequences of high lactate-tolerant strain Salinicoccus roseus W12 with industrial interest.</title>
        <authorList>
            <person name="Wang H."/>
            <person name="Yu B."/>
        </authorList>
    </citation>
    <scope>NUCLEOTIDE SEQUENCE [LARGE SCALE GENOMIC DNA]</scope>
    <source>
        <strain evidence="8 10">W12</strain>
    </source>
</reference>
<feature type="transmembrane region" description="Helical" evidence="6">
    <location>
        <begin position="153"/>
        <end position="170"/>
    </location>
</feature>
<dbReference type="Proteomes" id="UP000527860">
    <property type="component" value="Unassembled WGS sequence"/>
</dbReference>
<evidence type="ECO:0000256" key="1">
    <source>
        <dbReference type="ARBA" id="ARBA00004651"/>
    </source>
</evidence>
<feature type="transmembrane region" description="Helical" evidence="6">
    <location>
        <begin position="177"/>
        <end position="199"/>
    </location>
</feature>
<dbReference type="PANTHER" id="PTHR43478:SF1">
    <property type="entry name" value="NA+_H+ ANTIPORTER NHAC-LIKE C-TERMINAL DOMAIN-CONTAINING PROTEIN"/>
    <property type="match status" value="1"/>
</dbReference>
<keyword evidence="4 6" id="KW-1133">Transmembrane helix</keyword>
<feature type="transmembrane region" description="Helical" evidence="6">
    <location>
        <begin position="304"/>
        <end position="325"/>
    </location>
</feature>
<evidence type="ECO:0000313" key="10">
    <source>
        <dbReference type="Proteomes" id="UP000031546"/>
    </source>
</evidence>
<dbReference type="Pfam" id="PF03553">
    <property type="entry name" value="Na_H_antiporter"/>
    <property type="match status" value="1"/>
</dbReference>
<dbReference type="InterPro" id="IPR018461">
    <property type="entry name" value="Na/H_Antiport_NhaC-like_C"/>
</dbReference>
<organism evidence="8 10">
    <name type="scientific">Salinicoccus roseus</name>
    <dbReference type="NCBI Taxonomy" id="45670"/>
    <lineage>
        <taxon>Bacteria</taxon>
        <taxon>Bacillati</taxon>
        <taxon>Bacillota</taxon>
        <taxon>Bacilli</taxon>
        <taxon>Bacillales</taxon>
        <taxon>Staphylococcaceae</taxon>
        <taxon>Salinicoccus</taxon>
    </lineage>
</organism>
<keyword evidence="5 6" id="KW-0472">Membrane</keyword>
<protein>
    <submittedName>
        <fullName evidence="9">Na+/H+ antiporter NhaC family protein</fullName>
    </submittedName>
    <submittedName>
        <fullName evidence="8">Sodium:proton antiporter</fullName>
    </submittedName>
</protein>
<dbReference type="RefSeq" id="WP_040105045.1">
    <property type="nucleotide sequence ID" value="NZ_JABEVU030000001.1"/>
</dbReference>
<comment type="caution">
    <text evidence="8">The sequence shown here is derived from an EMBL/GenBank/DDBJ whole genome shotgun (WGS) entry which is preliminary data.</text>
</comment>
<feature type="transmembrane region" description="Helical" evidence="6">
    <location>
        <begin position="32"/>
        <end position="52"/>
    </location>
</feature>
<name>A0A0C2DNK5_9STAP</name>
<reference evidence="9" key="3">
    <citation type="submission" date="2022-12" db="EMBL/GenBank/DDBJ databases">
        <title>Genome analysis and biological profiling of marine Salinicoccus roseus MOSEL-ME25.</title>
        <authorList>
            <person name="Mirza F.T."/>
            <person name="Xie Y."/>
            <person name="Shinwari Z.K."/>
        </authorList>
    </citation>
    <scope>NUCLEOTIDE SEQUENCE</scope>
    <source>
        <strain evidence="9">MOSEL-ME25</strain>
    </source>
</reference>
<feature type="transmembrane region" description="Helical" evidence="6">
    <location>
        <begin position="113"/>
        <end position="133"/>
    </location>
</feature>
<feature type="transmembrane region" description="Helical" evidence="6">
    <location>
        <begin position="72"/>
        <end position="92"/>
    </location>
</feature>
<feature type="transmembrane region" description="Helical" evidence="6">
    <location>
        <begin position="6"/>
        <end position="25"/>
    </location>
</feature>
<dbReference type="EMBL" id="JABEVU030000001">
    <property type="protein sequence ID" value="MDB0579670.1"/>
    <property type="molecule type" value="Genomic_DNA"/>
</dbReference>
<evidence type="ECO:0000313" key="11">
    <source>
        <dbReference type="Proteomes" id="UP000527860"/>
    </source>
</evidence>
<keyword evidence="11" id="KW-1185">Reference proteome</keyword>
<evidence type="ECO:0000259" key="7">
    <source>
        <dbReference type="Pfam" id="PF03553"/>
    </source>
</evidence>
<evidence type="ECO:0000256" key="6">
    <source>
        <dbReference type="SAM" id="Phobius"/>
    </source>
</evidence>
<keyword evidence="2" id="KW-1003">Cell membrane</keyword>
<evidence type="ECO:0000313" key="8">
    <source>
        <dbReference type="EMBL" id="KIH71583.1"/>
    </source>
</evidence>
<dbReference type="PANTHER" id="PTHR43478">
    <property type="entry name" value="NA+/H+ ANTIPORTER-RELATED"/>
    <property type="match status" value="1"/>
</dbReference>
<dbReference type="EMBL" id="JXII01000002">
    <property type="protein sequence ID" value="KIH71583.1"/>
    <property type="molecule type" value="Genomic_DNA"/>
</dbReference>
<gene>
    <name evidence="9" type="ORF">F7P68_0003930</name>
    <name evidence="8" type="ORF">SN16_02615</name>
</gene>
<sequence length="530" mass="56046">MESILNWEYISLIPPLLTLLLVVLTRKVGISLGVGILTSAFVVAGADIMETLRMVWNSFAIIFVDGGAINTWNAFILIFLSLLGIMTAFINMSGGARAFTAWALTKVKSRKGANMATALLGIIVFIDDYFSALIVGQVAKPLTDKYNVSRAKLAYLIDTTASPISVIAPISSWGAGIMGLVAPLIAAAGMVAVTPFQAFVYMIPMNFYVLTAVAMMFIVILTRFDIGAMRKHESLAINDGQVVGDTREVPGETDEELPVHQQGSAKALIVPILGLAFTVIIAMFVTGAVTGGSMDIFSIFENTLVTHSLVIGGIVGLLLSLFYFFRYTHSDDDFGKTEIWLGVKTGFMAMFPAILVLTLAWMIGDLIGQLGTGELLGSMVESSNMPTGILLAVVFAVACLMALATGTSWGSFGILIPITGEIMISLEATDLLLPSIAAVLAGAVFGDHCSPISDSTILSSTGAGCNHIVHVMTQLPYAIGSAMIALAGYLVLGLSSSLPLALLTLLVLLIIVVVVSKVVYTPIVKESAES</sequence>